<feature type="transmembrane region" description="Helical" evidence="1">
    <location>
        <begin position="150"/>
        <end position="177"/>
    </location>
</feature>
<organism evidence="2 3">
    <name type="scientific">Pontibacter actiniarum</name>
    <dbReference type="NCBI Taxonomy" id="323450"/>
    <lineage>
        <taxon>Bacteria</taxon>
        <taxon>Pseudomonadati</taxon>
        <taxon>Bacteroidota</taxon>
        <taxon>Cytophagia</taxon>
        <taxon>Cytophagales</taxon>
        <taxon>Hymenobacteraceae</taxon>
        <taxon>Pontibacter</taxon>
    </lineage>
</organism>
<proteinExistence type="predicted"/>
<dbReference type="AlphaFoldDB" id="A0A1X9YNG5"/>
<gene>
    <name evidence="2" type="ORF">CA264_02710</name>
</gene>
<feature type="transmembrane region" description="Helical" evidence="1">
    <location>
        <begin position="43"/>
        <end position="60"/>
    </location>
</feature>
<feature type="transmembrane region" description="Helical" evidence="1">
    <location>
        <begin position="396"/>
        <end position="414"/>
    </location>
</feature>
<dbReference type="OrthoDB" id="1491846at2"/>
<keyword evidence="3" id="KW-1185">Reference proteome</keyword>
<dbReference type="EMBL" id="CP021235">
    <property type="protein sequence ID" value="ARS34438.1"/>
    <property type="molecule type" value="Genomic_DNA"/>
</dbReference>
<feature type="transmembrane region" description="Helical" evidence="1">
    <location>
        <begin position="21"/>
        <end position="37"/>
    </location>
</feature>
<protein>
    <recommendedName>
        <fullName evidence="4">DUF2029 domain-containing protein</fullName>
    </recommendedName>
</protein>
<name>A0A1X9YNG5_9BACT</name>
<feature type="transmembrane region" description="Helical" evidence="1">
    <location>
        <begin position="362"/>
        <end position="384"/>
    </location>
</feature>
<feature type="transmembrane region" description="Helical" evidence="1">
    <location>
        <begin position="326"/>
        <end position="350"/>
    </location>
</feature>
<feature type="transmembrane region" description="Helical" evidence="1">
    <location>
        <begin position="423"/>
        <end position="444"/>
    </location>
</feature>
<feature type="transmembrane region" description="Helical" evidence="1">
    <location>
        <begin position="237"/>
        <end position="259"/>
    </location>
</feature>
<feature type="transmembrane region" description="Helical" evidence="1">
    <location>
        <begin position="67"/>
        <end position="88"/>
    </location>
</feature>
<sequence length="458" mass="51777">MKNKPAPDKLLPRSSSHATSYLALGLSAVAYAVLAYATPRTGFTQLVLLYAFVFAAYLYVSQQRLKLWHGLAAAILFRLVFLFSVPALSDDYVRFIWDGRLLAAGLSPYLHLPQYFLTPEAPQVPGLTRELYQQLNSPAYYSVYPPLSQAVFWLAVKLSPASTLGSIVVMRLVLLLAETGSILLLRRMLRKMVLPEKYVLLYALNPLVILELTGNLHFEALMIFFLLLALYQLYYHRIVLSAVALGLAVGTKLLPLMFLPFLLRKLGPLPFAVYSLVVLLTLVLQFYPLMSPQVLLHIFDSINLYFQKFEFNASIYYLLRWLGFRFAGYNLIALLGPALSLVALAAILGMATVKRLGSIRRLAGYMAAALTVYLLLATTVHPWYLTTLLALTAMSHFRFAVTWSGLAILTYAAYRTSSYREDLALVTLEYFIVFLWLLVELYLYRQRRRHANLNEAAV</sequence>
<evidence type="ECO:0008006" key="4">
    <source>
        <dbReference type="Google" id="ProtNLM"/>
    </source>
</evidence>
<dbReference type="KEGG" id="pact:CA264_02710"/>
<dbReference type="Proteomes" id="UP000266292">
    <property type="component" value="Chromosome"/>
</dbReference>
<feature type="transmembrane region" description="Helical" evidence="1">
    <location>
        <begin position="198"/>
        <end position="231"/>
    </location>
</feature>
<dbReference type="Pfam" id="PF26314">
    <property type="entry name" value="MptA_B_family"/>
    <property type="match status" value="1"/>
</dbReference>
<dbReference type="RefSeq" id="WP_025604364.1">
    <property type="nucleotide sequence ID" value="NZ_CP021235.1"/>
</dbReference>
<keyword evidence="1" id="KW-1133">Transmembrane helix</keyword>
<accession>A0A1X9YNG5</accession>
<keyword evidence="1" id="KW-0812">Transmembrane</keyword>
<evidence type="ECO:0000256" key="1">
    <source>
        <dbReference type="SAM" id="Phobius"/>
    </source>
</evidence>
<evidence type="ECO:0000313" key="2">
    <source>
        <dbReference type="EMBL" id="ARS34438.1"/>
    </source>
</evidence>
<dbReference type="STRING" id="709015.GCA_000472485_00536"/>
<feature type="transmembrane region" description="Helical" evidence="1">
    <location>
        <begin position="271"/>
        <end position="290"/>
    </location>
</feature>
<evidence type="ECO:0000313" key="3">
    <source>
        <dbReference type="Proteomes" id="UP000266292"/>
    </source>
</evidence>
<reference evidence="3" key="1">
    <citation type="submission" date="2017-05" db="EMBL/GenBank/DDBJ databases">
        <authorList>
            <person name="Ray J."/>
            <person name="Price M."/>
            <person name="Deutschbauer A."/>
        </authorList>
    </citation>
    <scope>NUCLEOTIDE SEQUENCE [LARGE SCALE GENOMIC DNA]</scope>
    <source>
        <strain evidence="3">DSM 19842</strain>
    </source>
</reference>
<keyword evidence="1" id="KW-0472">Membrane</keyword>